<evidence type="ECO:0000259" key="6">
    <source>
        <dbReference type="PROSITE" id="PS51352"/>
    </source>
</evidence>
<dbReference type="SUPFAM" id="SSF52833">
    <property type="entry name" value="Thioredoxin-like"/>
    <property type="match status" value="1"/>
</dbReference>
<evidence type="ECO:0000256" key="1">
    <source>
        <dbReference type="ARBA" id="ARBA00009796"/>
    </source>
</evidence>
<dbReference type="InterPro" id="IPR024706">
    <property type="entry name" value="Peroxiredoxin_AhpC-typ"/>
</dbReference>
<dbReference type="PANTHER" id="PTHR10681">
    <property type="entry name" value="THIOREDOXIN PEROXIDASE"/>
    <property type="match status" value="1"/>
</dbReference>
<dbReference type="PIRSF" id="PIRSF000239">
    <property type="entry name" value="AHPC"/>
    <property type="match status" value="1"/>
</dbReference>
<feature type="active site" description="Cysteine sulfenic acid (-SOH) intermediate; for peroxidase activity" evidence="4">
    <location>
        <position position="61"/>
    </location>
</feature>
<keyword evidence="8" id="KW-1185">Reference proteome</keyword>
<dbReference type="GO" id="GO:0045454">
    <property type="term" value="P:cell redox homeostasis"/>
    <property type="evidence" value="ECO:0007669"/>
    <property type="project" value="TreeGrafter"/>
</dbReference>
<dbReference type="PROSITE" id="PS51352">
    <property type="entry name" value="THIOREDOXIN_2"/>
    <property type="match status" value="1"/>
</dbReference>
<proteinExistence type="inferred from homology"/>
<dbReference type="InterPro" id="IPR013766">
    <property type="entry name" value="Thioredoxin_domain"/>
</dbReference>
<comment type="similarity">
    <text evidence="1">Belongs to the peroxiredoxin family. AhpC/Prx1 subfamily.</text>
</comment>
<comment type="caution">
    <text evidence="7">The sequence shown here is derived from an EMBL/GenBank/DDBJ whole genome shotgun (WGS) entry which is preliminary data.</text>
</comment>
<feature type="region of interest" description="Disordered" evidence="5">
    <location>
        <begin position="1"/>
        <end position="20"/>
    </location>
</feature>
<evidence type="ECO:0000256" key="5">
    <source>
        <dbReference type="SAM" id="MobiDB-lite"/>
    </source>
</evidence>
<evidence type="ECO:0000313" key="8">
    <source>
        <dbReference type="Proteomes" id="UP000633136"/>
    </source>
</evidence>
<dbReference type="Gene3D" id="3.40.30.10">
    <property type="entry name" value="Glutaredoxin"/>
    <property type="match status" value="1"/>
</dbReference>
<dbReference type="InterPro" id="IPR036249">
    <property type="entry name" value="Thioredoxin-like_sf"/>
</dbReference>
<dbReference type="EMBL" id="BMIS01000005">
    <property type="protein sequence ID" value="GGE68491.1"/>
    <property type="molecule type" value="Genomic_DNA"/>
</dbReference>
<evidence type="ECO:0000256" key="3">
    <source>
        <dbReference type="ARBA" id="ARBA00037420"/>
    </source>
</evidence>
<gene>
    <name evidence="7" type="ORF">GCM10011401_14850</name>
</gene>
<dbReference type="Proteomes" id="UP000633136">
    <property type="component" value="Unassembled WGS sequence"/>
</dbReference>
<name>A0A917ARF0_9MICC</name>
<protein>
    <submittedName>
        <fullName evidence="7">Peroxiredoxin</fullName>
    </submittedName>
</protein>
<dbReference type="GO" id="GO:0008379">
    <property type="term" value="F:thioredoxin peroxidase activity"/>
    <property type="evidence" value="ECO:0007669"/>
    <property type="project" value="TreeGrafter"/>
</dbReference>
<dbReference type="PANTHER" id="PTHR10681:SF128">
    <property type="entry name" value="THIOREDOXIN-DEPENDENT PEROXIDE REDUCTASE, MITOCHONDRIAL"/>
    <property type="match status" value="1"/>
</dbReference>
<evidence type="ECO:0000313" key="7">
    <source>
        <dbReference type="EMBL" id="GGE68491.1"/>
    </source>
</evidence>
<reference evidence="7" key="1">
    <citation type="journal article" date="2014" name="Int. J. Syst. Evol. Microbiol.">
        <title>Complete genome sequence of Corynebacterium casei LMG S-19264T (=DSM 44701T), isolated from a smear-ripened cheese.</title>
        <authorList>
            <consortium name="US DOE Joint Genome Institute (JGI-PGF)"/>
            <person name="Walter F."/>
            <person name="Albersmeier A."/>
            <person name="Kalinowski J."/>
            <person name="Ruckert C."/>
        </authorList>
    </citation>
    <scope>NUCLEOTIDE SEQUENCE</scope>
    <source>
        <strain evidence="7">CGMCC 1.15388</strain>
    </source>
</reference>
<accession>A0A917ARF0</accession>
<organism evidence="7 8">
    <name type="scientific">Nesterenkonia cremea</name>
    <dbReference type="NCBI Taxonomy" id="1882340"/>
    <lineage>
        <taxon>Bacteria</taxon>
        <taxon>Bacillati</taxon>
        <taxon>Actinomycetota</taxon>
        <taxon>Actinomycetes</taxon>
        <taxon>Micrococcales</taxon>
        <taxon>Micrococcaceae</taxon>
        <taxon>Nesterenkonia</taxon>
    </lineage>
</organism>
<dbReference type="RefSeq" id="WP_188684236.1">
    <property type="nucleotide sequence ID" value="NZ_BMIS01000005.1"/>
</dbReference>
<keyword evidence="2" id="KW-0560">Oxidoreductase</keyword>
<dbReference type="GO" id="GO:0005829">
    <property type="term" value="C:cytosol"/>
    <property type="evidence" value="ECO:0007669"/>
    <property type="project" value="TreeGrafter"/>
</dbReference>
<dbReference type="Pfam" id="PF00578">
    <property type="entry name" value="AhpC-TSA"/>
    <property type="match status" value="1"/>
</dbReference>
<feature type="domain" description="Thioredoxin" evidence="6">
    <location>
        <begin position="19"/>
        <end position="177"/>
    </location>
</feature>
<comment type="function">
    <text evidence="3">Thiol-specific peroxidase that catalyzes the reduction of hydrogen peroxide and organic hydroperoxides to water and alcohols, respectively. Plays a role in cell protection against oxidative stress by detoxifying peroxides.</text>
</comment>
<evidence type="ECO:0000256" key="4">
    <source>
        <dbReference type="PIRSR" id="PIRSR000239-1"/>
    </source>
</evidence>
<dbReference type="InterPro" id="IPR000866">
    <property type="entry name" value="AhpC/TSA"/>
</dbReference>
<reference evidence="7" key="2">
    <citation type="submission" date="2020-09" db="EMBL/GenBank/DDBJ databases">
        <authorList>
            <person name="Sun Q."/>
            <person name="Zhou Y."/>
        </authorList>
    </citation>
    <scope>NUCLEOTIDE SEQUENCE</scope>
    <source>
        <strain evidence="7">CGMCC 1.15388</strain>
    </source>
</reference>
<sequence length="177" mass="18977">MSTPGVGTVPSGAGSAQPLPVGSAMPEFAARNQYGETVRSADLHGAASWVMFYPFAFSRVCGAELAQLHARWSEVAAHDVRVLAVSCDAMHSLRAYAEHLQDQAGAQGEPVGFDLLSDFWPHGEISAAFGAFDADLGASQRVSFFCDAEGRIRHIQQAELSEERELDQALELLAQLS</sequence>
<dbReference type="GO" id="GO:0006979">
    <property type="term" value="P:response to oxidative stress"/>
    <property type="evidence" value="ECO:0007669"/>
    <property type="project" value="TreeGrafter"/>
</dbReference>
<evidence type="ECO:0000256" key="2">
    <source>
        <dbReference type="ARBA" id="ARBA00023002"/>
    </source>
</evidence>
<dbReference type="InterPro" id="IPR050217">
    <property type="entry name" value="Peroxiredoxin"/>
</dbReference>
<dbReference type="GO" id="GO:0042744">
    <property type="term" value="P:hydrogen peroxide catabolic process"/>
    <property type="evidence" value="ECO:0007669"/>
    <property type="project" value="TreeGrafter"/>
</dbReference>
<dbReference type="AlphaFoldDB" id="A0A917ARF0"/>
<dbReference type="GO" id="GO:0033554">
    <property type="term" value="P:cellular response to stress"/>
    <property type="evidence" value="ECO:0007669"/>
    <property type="project" value="TreeGrafter"/>
</dbReference>